<sequence>MLSLLLVCKSFYVHLLPRFYAQPVLVNFEALALFAERCSAQPILHASTLAGLVKKFVLHPGSAHPTEEWVQAWKTHLPTILPQLSALQSFVPGILTLHLSMDEVASLLPSNNRITSLDQLDHYASLYVDTSGPLAEQVHPSLSLMAHCPSLKRLSMSGLNLLEKGYGMQQSSRALLMDEEEGEWRVSDSVADRFLRCLKLGVAFGPDGEQGGGLESLLLWENSVMGVGVLKEVLECLPKLRW</sequence>
<keyword evidence="2" id="KW-1185">Reference proteome</keyword>
<reference evidence="1 2" key="1">
    <citation type="submission" date="2016-07" db="EMBL/GenBank/DDBJ databases">
        <title>Pervasive Adenine N6-methylation of Active Genes in Fungi.</title>
        <authorList>
            <consortium name="DOE Joint Genome Institute"/>
            <person name="Mondo S.J."/>
            <person name="Dannebaum R.O."/>
            <person name="Kuo R.C."/>
            <person name="Labutti K."/>
            <person name="Haridas S."/>
            <person name="Kuo A."/>
            <person name="Salamov A."/>
            <person name="Ahrendt S.R."/>
            <person name="Lipzen A."/>
            <person name="Sullivan W."/>
            <person name="Andreopoulos W.B."/>
            <person name="Clum A."/>
            <person name="Lindquist E."/>
            <person name="Daum C."/>
            <person name="Ramamoorthy G.K."/>
            <person name="Gryganskyi A."/>
            <person name="Culley D."/>
            <person name="Magnuson J.K."/>
            <person name="James T.Y."/>
            <person name="O'Malley M.A."/>
            <person name="Stajich J.E."/>
            <person name="Spatafora J.W."/>
            <person name="Visel A."/>
            <person name="Grigoriev I.V."/>
        </authorList>
    </citation>
    <scope>NUCLEOTIDE SEQUENCE [LARGE SCALE GENOMIC DNA]</scope>
    <source>
        <strain evidence="1 2">62-1032</strain>
    </source>
</reference>
<evidence type="ECO:0000313" key="1">
    <source>
        <dbReference type="EMBL" id="ORY86714.1"/>
    </source>
</evidence>
<protein>
    <submittedName>
        <fullName evidence="1">Uncharacterized protein</fullName>
    </submittedName>
</protein>
<proteinExistence type="predicted"/>
<dbReference type="AlphaFoldDB" id="A0A1Y2FTU3"/>
<gene>
    <name evidence="1" type="ORF">BCR35DRAFT_302441</name>
</gene>
<comment type="caution">
    <text evidence="1">The sequence shown here is derived from an EMBL/GenBank/DDBJ whole genome shotgun (WGS) entry which is preliminary data.</text>
</comment>
<dbReference type="EMBL" id="MCGR01000014">
    <property type="protein sequence ID" value="ORY86714.1"/>
    <property type="molecule type" value="Genomic_DNA"/>
</dbReference>
<organism evidence="1 2">
    <name type="scientific">Leucosporidium creatinivorum</name>
    <dbReference type="NCBI Taxonomy" id="106004"/>
    <lineage>
        <taxon>Eukaryota</taxon>
        <taxon>Fungi</taxon>
        <taxon>Dikarya</taxon>
        <taxon>Basidiomycota</taxon>
        <taxon>Pucciniomycotina</taxon>
        <taxon>Microbotryomycetes</taxon>
        <taxon>Leucosporidiales</taxon>
        <taxon>Leucosporidium</taxon>
    </lineage>
</organism>
<accession>A0A1Y2FTU3</accession>
<name>A0A1Y2FTU3_9BASI</name>
<evidence type="ECO:0000313" key="2">
    <source>
        <dbReference type="Proteomes" id="UP000193467"/>
    </source>
</evidence>
<dbReference type="Proteomes" id="UP000193467">
    <property type="component" value="Unassembled WGS sequence"/>
</dbReference>
<dbReference type="InParanoid" id="A0A1Y2FTU3"/>